<reference evidence="3" key="1">
    <citation type="submission" date="2025-08" db="UniProtKB">
        <authorList>
            <consortium name="RefSeq"/>
        </authorList>
    </citation>
    <scope>IDENTIFICATION</scope>
</reference>
<organism evidence="2 3">
    <name type="scientific">Dioscorea cayennensis subsp. rotundata</name>
    <name type="common">White Guinea yam</name>
    <name type="synonym">Dioscorea rotundata</name>
    <dbReference type="NCBI Taxonomy" id="55577"/>
    <lineage>
        <taxon>Eukaryota</taxon>
        <taxon>Viridiplantae</taxon>
        <taxon>Streptophyta</taxon>
        <taxon>Embryophyta</taxon>
        <taxon>Tracheophyta</taxon>
        <taxon>Spermatophyta</taxon>
        <taxon>Magnoliopsida</taxon>
        <taxon>Liliopsida</taxon>
        <taxon>Dioscoreales</taxon>
        <taxon>Dioscoreaceae</taxon>
        <taxon>Dioscorea</taxon>
    </lineage>
</organism>
<dbReference type="Proteomes" id="UP001515500">
    <property type="component" value="Chromosome 5"/>
</dbReference>
<feature type="domain" description="Reverse transcriptase zinc-binding" evidence="1">
    <location>
        <begin position="65"/>
        <end position="145"/>
    </location>
</feature>
<keyword evidence="2" id="KW-1185">Reference proteome</keyword>
<accession>A0AB40B870</accession>
<evidence type="ECO:0000259" key="1">
    <source>
        <dbReference type="Pfam" id="PF13966"/>
    </source>
</evidence>
<name>A0AB40B870_DIOCR</name>
<sequence>MDFNLDNMNFSDIIQVDSLNPTLIHNIFGLNLDWDWITSIRFDVNTHNHWVWGPISLRTSVAATVYDCLVSSDPSPWPGWNYIWKLCVLPRIKTFIWKLAHGKLPTSDYLYSLNIGPPTQCHFCGLVSESASHIIWNCYKIVPCWNSLCASFNLDFIILTGFSTSNWLTSRFTSKISDAFFKALIASIAWIIWKDRCNLIFKNWQPKYHTIYSRAWNYCRDFFKSIGKDIREFPYPSLTSSPWSSINLFTDASWSDSSVSCGLGFIAITNTGQILLAGSMKSNTDLPISAEIDAIHFALDQCISKNWSYNRILCDCPGISGLLKHFDSCVA</sequence>
<dbReference type="AlphaFoldDB" id="A0AB40B870"/>
<gene>
    <name evidence="3" type="primary">LOC120259982</name>
</gene>
<evidence type="ECO:0000313" key="2">
    <source>
        <dbReference type="Proteomes" id="UP001515500"/>
    </source>
</evidence>
<dbReference type="RefSeq" id="XP_039123366.1">
    <property type="nucleotide sequence ID" value="XM_039267432.1"/>
</dbReference>
<dbReference type="InterPro" id="IPR026960">
    <property type="entry name" value="RVT-Znf"/>
</dbReference>
<dbReference type="Pfam" id="PF13966">
    <property type="entry name" value="zf-RVT"/>
    <property type="match status" value="1"/>
</dbReference>
<protein>
    <submittedName>
        <fullName evidence="3">Uncharacterized protein LOC120259982</fullName>
    </submittedName>
</protein>
<dbReference type="GeneID" id="120259982"/>
<proteinExistence type="predicted"/>
<evidence type="ECO:0000313" key="3">
    <source>
        <dbReference type="RefSeq" id="XP_039123366.1"/>
    </source>
</evidence>